<keyword evidence="4" id="KW-1185">Reference proteome</keyword>
<feature type="transmembrane region" description="Helical" evidence="1">
    <location>
        <begin position="256"/>
        <end position="278"/>
    </location>
</feature>
<dbReference type="GO" id="GO:0140359">
    <property type="term" value="F:ABC-type transporter activity"/>
    <property type="evidence" value="ECO:0007669"/>
    <property type="project" value="InterPro"/>
</dbReference>
<organism evidence="3 4">
    <name type="scientific">Camelus dromedarius</name>
    <name type="common">Dromedary</name>
    <name type="synonym">Arabian camel</name>
    <dbReference type="NCBI Taxonomy" id="9838"/>
    <lineage>
        <taxon>Eukaryota</taxon>
        <taxon>Metazoa</taxon>
        <taxon>Chordata</taxon>
        <taxon>Craniata</taxon>
        <taxon>Vertebrata</taxon>
        <taxon>Euteleostomi</taxon>
        <taxon>Mammalia</taxon>
        <taxon>Eutheria</taxon>
        <taxon>Laurasiatheria</taxon>
        <taxon>Artiodactyla</taxon>
        <taxon>Tylopoda</taxon>
        <taxon>Camelidae</taxon>
        <taxon>Camelus</taxon>
    </lineage>
</organism>
<evidence type="ECO:0000313" key="3">
    <source>
        <dbReference type="EMBL" id="KAB1263376.1"/>
    </source>
</evidence>
<dbReference type="SUPFAM" id="SSF52540">
    <property type="entry name" value="P-loop containing nucleoside triphosphate hydrolases"/>
    <property type="match status" value="1"/>
</dbReference>
<dbReference type="Pfam" id="PF00005">
    <property type="entry name" value="ABC_tran"/>
    <property type="match status" value="1"/>
</dbReference>
<dbReference type="Gene3D" id="3.40.50.300">
    <property type="entry name" value="P-loop containing nucleotide triphosphate hydrolases"/>
    <property type="match status" value="1"/>
</dbReference>
<dbReference type="EMBL" id="JWIN03000018">
    <property type="protein sequence ID" value="KAB1263376.1"/>
    <property type="molecule type" value="Genomic_DNA"/>
</dbReference>
<proteinExistence type="predicted"/>
<feature type="domain" description="ABC transporter" evidence="2">
    <location>
        <begin position="331"/>
        <end position="570"/>
    </location>
</feature>
<dbReference type="PANTHER" id="PTHR19229:SF243">
    <property type="entry name" value="ATP-BINDING CASSETTE, SUB-FAMILY A (ABC1), MEMBER 15"/>
    <property type="match status" value="1"/>
</dbReference>
<protein>
    <submittedName>
        <fullName evidence="3">ATP-binding cassette sub-family A member 3</fullName>
    </submittedName>
</protein>
<dbReference type="GO" id="GO:0005524">
    <property type="term" value="F:ATP binding"/>
    <property type="evidence" value="ECO:0007669"/>
    <property type="project" value="UniProtKB-KW"/>
</dbReference>
<dbReference type="PANTHER" id="PTHR19229">
    <property type="entry name" value="ATP-BINDING CASSETTE TRANSPORTER SUBFAMILY A ABCA"/>
    <property type="match status" value="1"/>
</dbReference>
<reference evidence="3 4" key="1">
    <citation type="journal article" date="2019" name="Mol. Ecol. Resour.">
        <title>Improving Illumina assemblies with Hi-C and long reads: an example with the North African dromedary.</title>
        <authorList>
            <person name="Elbers J.P."/>
            <person name="Rogers M.F."/>
            <person name="Perelman P.L."/>
            <person name="Proskuryakova A.A."/>
            <person name="Serdyukova N.A."/>
            <person name="Johnson W.E."/>
            <person name="Horin P."/>
            <person name="Corander J."/>
            <person name="Murphy D."/>
            <person name="Burger P.A."/>
        </authorList>
    </citation>
    <scope>NUCLEOTIDE SEQUENCE [LARGE SCALE GENOMIC DNA]</scope>
    <source>
        <strain evidence="3">Drom800</strain>
        <tissue evidence="3">Blood</tissue>
    </source>
</reference>
<evidence type="ECO:0000256" key="1">
    <source>
        <dbReference type="SAM" id="Phobius"/>
    </source>
</evidence>
<dbReference type="AlphaFoldDB" id="A0A5N4CWZ2"/>
<dbReference type="GO" id="GO:0016887">
    <property type="term" value="F:ATP hydrolysis activity"/>
    <property type="evidence" value="ECO:0007669"/>
    <property type="project" value="InterPro"/>
</dbReference>
<keyword evidence="3" id="KW-0547">Nucleotide-binding</keyword>
<keyword evidence="1" id="KW-0472">Membrane</keyword>
<keyword evidence="1" id="KW-0812">Transmembrane</keyword>
<keyword evidence="3" id="KW-0067">ATP-binding</keyword>
<dbReference type="Proteomes" id="UP000299084">
    <property type="component" value="Unassembled WGS sequence"/>
</dbReference>
<dbReference type="PROSITE" id="PS50893">
    <property type="entry name" value="ABC_TRANSPORTER_2"/>
    <property type="match status" value="1"/>
</dbReference>
<dbReference type="GO" id="GO:0016020">
    <property type="term" value="C:membrane"/>
    <property type="evidence" value="ECO:0007669"/>
    <property type="project" value="InterPro"/>
</dbReference>
<name>A0A5N4CWZ2_CAMDR</name>
<dbReference type="InterPro" id="IPR027417">
    <property type="entry name" value="P-loop_NTPase"/>
</dbReference>
<dbReference type="InterPro" id="IPR026082">
    <property type="entry name" value="ABCA"/>
</dbReference>
<sequence length="614" mass="70055">MEHQVQSHKNIGSTSCLICSSKWIFSGVGYHIIMVKEPHCDIEEISKLIYYHIPTATLEKNVRNELSFILPKEYTHRYGFREVKLAWSPETPLNFLGNNYTFSSSSSPSSFLLILILSRFGVLFTDLENRQKELGIASFDASITSMEEVFLRVSNMEDSETDIQATQPHPPSPMNQVSVKNQNRNMSRNERADSSTMNESPAVTFNTGGVFKYCQLDIYVTDYHFLDTMLIFTLYGWSAIPLVYLLSYLFTRSTSAYIKLVLFHYLSGIFTLLIDATFQFGKGKDFTKFLFPWKAAEKVSKELSGESEDEDVQNERKRILGQPRQLLNSIVLIKELTKIYFKYPVILAVKNISVAIQKGECFGLLGFSGAGKTTTFQILTGDETVTSGNVFIDGFSITKHTQKVKSRVGYCPQSDALLKYVTGREIMIMYARLWGVSEPQIQQYVNKWLNSLQLEPHADKLIRTYRMEECDAFCTRLAIMVQGKFMCLGNPQHLKSKFGNIYILKVKVKIDTPEDKLDDLKFFITMTFPEEAVLQFNFRSPYSIGVSSDAFAIPEQFCLSAVQGFSSESEFEEYVKYDYGSYKVLAAIVFDCDFKNSGDPLPLQVRKLYSEFSK</sequence>
<dbReference type="GO" id="GO:0005319">
    <property type="term" value="F:lipid transporter activity"/>
    <property type="evidence" value="ECO:0007669"/>
    <property type="project" value="TreeGrafter"/>
</dbReference>
<gene>
    <name evidence="3" type="ORF">Cadr_000023994</name>
</gene>
<dbReference type="InterPro" id="IPR003439">
    <property type="entry name" value="ABC_transporter-like_ATP-bd"/>
</dbReference>
<feature type="transmembrane region" description="Helical" evidence="1">
    <location>
        <begin position="229"/>
        <end position="250"/>
    </location>
</feature>
<accession>A0A5N4CWZ2</accession>
<evidence type="ECO:0000259" key="2">
    <source>
        <dbReference type="PROSITE" id="PS50893"/>
    </source>
</evidence>
<evidence type="ECO:0000313" key="4">
    <source>
        <dbReference type="Proteomes" id="UP000299084"/>
    </source>
</evidence>
<comment type="caution">
    <text evidence="3">The sequence shown here is derived from an EMBL/GenBank/DDBJ whole genome shotgun (WGS) entry which is preliminary data.</text>
</comment>
<keyword evidence="1" id="KW-1133">Transmembrane helix</keyword>